<dbReference type="Proteomes" id="UP000069620">
    <property type="component" value="Unassembled WGS sequence"/>
</dbReference>
<dbReference type="InterPro" id="IPR039561">
    <property type="entry name" value="Peptidase_M15C"/>
</dbReference>
<evidence type="ECO:0000259" key="1">
    <source>
        <dbReference type="Pfam" id="PF13539"/>
    </source>
</evidence>
<feature type="domain" description="Peptidase M15C" evidence="1">
    <location>
        <begin position="180"/>
        <end position="259"/>
    </location>
</feature>
<dbReference type="GO" id="GO:0008233">
    <property type="term" value="F:peptidase activity"/>
    <property type="evidence" value="ECO:0007669"/>
    <property type="project" value="InterPro"/>
</dbReference>
<evidence type="ECO:0000313" key="2">
    <source>
        <dbReference type="EMBL" id="GAS87372.1"/>
    </source>
</evidence>
<evidence type="ECO:0000313" key="3">
    <source>
        <dbReference type="Proteomes" id="UP000069620"/>
    </source>
</evidence>
<reference evidence="3" key="1">
    <citation type="journal article" date="2016" name="Genome Announc.">
        <title>Draft Genome Sequences of Five Rapidly Growing Mycobacterium Species, M. thermoresistibile, M. fortuitum subsp. acetamidolyticum, M. canariasense, M. brisbanense, and M. novocastrense.</title>
        <authorList>
            <person name="Katahira K."/>
            <person name="Ogura Y."/>
            <person name="Gotoh Y."/>
            <person name="Hayashi T."/>
        </authorList>
    </citation>
    <scope>NUCLEOTIDE SEQUENCE [LARGE SCALE GENOMIC DNA]</scope>
    <source>
        <strain evidence="3">JCM15654</strain>
    </source>
</reference>
<dbReference type="CDD" id="cd14845">
    <property type="entry name" value="L-Ala-D-Glu_peptidase_like"/>
    <property type="match status" value="1"/>
</dbReference>
<comment type="caution">
    <text evidence="2">The sequence shown here is derived from an EMBL/GenBank/DDBJ whole genome shotgun (WGS) entry which is preliminary data.</text>
</comment>
<dbReference type="AlphaFoldDB" id="A0A100VWM7"/>
<dbReference type="InterPro" id="IPR009045">
    <property type="entry name" value="Zn_M74/Hedgehog-like"/>
</dbReference>
<sequence>MAMAPFCGVRPPVNPELAGRAAASPQCDEIAEYKEVVDQTPARCAVAVVAAALALVQCSPAPPPAPSATPSSRAVQAPPSVDRVTAADLGATWHPGCPLAPEQLRRVELDYLGFDGTTRRGVLVVHESLVPQVIAIFDQLHRMRYPIERMRTVDHYPQAQDELSMEDNNTSAFNCRGIPGSGNWSLHAYGRAIDLNPLLNPYVDGADVEPANATRYLDRTRTDPGLLHADDSAVRAFTDRGWQWGGAWRSPIDYQHFEMR</sequence>
<dbReference type="Gene3D" id="3.30.1380.10">
    <property type="match status" value="1"/>
</dbReference>
<gene>
    <name evidence="2" type="ORF">RMCB_1468</name>
</gene>
<dbReference type="STRING" id="146020.RMCB_1468"/>
<keyword evidence="3" id="KW-1185">Reference proteome</keyword>
<name>A0A100VWM7_9MYCO</name>
<dbReference type="EMBL" id="BCSX01000018">
    <property type="protein sequence ID" value="GAS87372.1"/>
    <property type="molecule type" value="Genomic_DNA"/>
</dbReference>
<reference evidence="3" key="2">
    <citation type="submission" date="2016-02" db="EMBL/GenBank/DDBJ databases">
        <title>Draft genome sequence of five rapidly growing Mycobacterium species.</title>
        <authorList>
            <person name="Katahira K."/>
            <person name="Gotou Y."/>
            <person name="Iida K."/>
            <person name="Ogura Y."/>
            <person name="Hayashi T."/>
        </authorList>
    </citation>
    <scope>NUCLEOTIDE SEQUENCE [LARGE SCALE GENOMIC DNA]</scope>
    <source>
        <strain evidence="3">JCM15654</strain>
    </source>
</reference>
<organism evidence="2 3">
    <name type="scientific">Mycolicibacterium brisbanense</name>
    <dbReference type="NCBI Taxonomy" id="146020"/>
    <lineage>
        <taxon>Bacteria</taxon>
        <taxon>Bacillati</taxon>
        <taxon>Actinomycetota</taxon>
        <taxon>Actinomycetes</taxon>
        <taxon>Mycobacteriales</taxon>
        <taxon>Mycobacteriaceae</taxon>
        <taxon>Mycolicibacterium</taxon>
    </lineage>
</organism>
<accession>A0A100VWM7</accession>
<protein>
    <recommendedName>
        <fullName evidence="1">Peptidase M15C domain-containing protein</fullName>
    </recommendedName>
</protein>
<dbReference type="Pfam" id="PF13539">
    <property type="entry name" value="Peptidase_M15_4"/>
    <property type="match status" value="1"/>
</dbReference>
<proteinExistence type="predicted"/>
<dbReference type="SUPFAM" id="SSF55166">
    <property type="entry name" value="Hedgehog/DD-peptidase"/>
    <property type="match status" value="1"/>
</dbReference>